<protein>
    <submittedName>
        <fullName evidence="1">Uncharacterized protein</fullName>
    </submittedName>
</protein>
<name>A0A5C6U3H8_9BURK</name>
<dbReference type="EMBL" id="VOPW01000001">
    <property type="protein sequence ID" value="TXC67339.1"/>
    <property type="molecule type" value="Genomic_DNA"/>
</dbReference>
<dbReference type="Gene3D" id="1.25.40.10">
    <property type="entry name" value="Tetratricopeptide repeat domain"/>
    <property type="match status" value="1"/>
</dbReference>
<evidence type="ECO:0000313" key="1">
    <source>
        <dbReference type="EMBL" id="TXC67339.1"/>
    </source>
</evidence>
<accession>A0A5C6U3H8</accession>
<sequence length="334" mass="36444">MATLLEASVAAAELRGDRAEQQLSQSMLLAAWNAIGQGERSAALLEQLRGEALPPLAEMLVIDARCSLHFERGEFAELRTLFDQVMQRLLAQASLLAWWMVSPPTAWAAIPGLGALVERFCSEALHRCGDRELPMRATLHALQAATLLWSGRIDEAARRAAEAEADARWLARAPEIAVSLDSVRLFVDALRGDADGVRRRLDRLFHHEDATAAPDRLRFWRAHVAQLAVRALDLLGVGADALRHWQARLPTPRPGEPDPLAARLLAAEARWPEAAEAFAALLPHVPSVGLAGQGIELHLRASHALLKAGRSDEAGAPLARALARVVEWARTAMR</sequence>
<keyword evidence="2" id="KW-1185">Reference proteome</keyword>
<dbReference type="Proteomes" id="UP000321832">
    <property type="component" value="Unassembled WGS sequence"/>
</dbReference>
<dbReference type="AlphaFoldDB" id="A0A5C6U3H8"/>
<reference evidence="1 2" key="1">
    <citation type="submission" date="2019-08" db="EMBL/GenBank/DDBJ databases">
        <authorList>
            <person name="Khan S.A."/>
            <person name="Jeon C.O."/>
            <person name="Jeong S.E."/>
        </authorList>
    </citation>
    <scope>NUCLEOTIDE SEQUENCE [LARGE SCALE GENOMIC DNA]</scope>
    <source>
        <strain evidence="2">IMCC1728</strain>
    </source>
</reference>
<proteinExistence type="predicted"/>
<dbReference type="InterPro" id="IPR011990">
    <property type="entry name" value="TPR-like_helical_dom_sf"/>
</dbReference>
<comment type="caution">
    <text evidence="1">The sequence shown here is derived from an EMBL/GenBank/DDBJ whole genome shotgun (WGS) entry which is preliminary data.</text>
</comment>
<gene>
    <name evidence="1" type="ORF">FSC37_21490</name>
</gene>
<organism evidence="1 2">
    <name type="scientific">Piscinibacter aquaticus</name>
    <dbReference type="NCBI Taxonomy" id="392597"/>
    <lineage>
        <taxon>Bacteria</taxon>
        <taxon>Pseudomonadati</taxon>
        <taxon>Pseudomonadota</taxon>
        <taxon>Betaproteobacteria</taxon>
        <taxon>Burkholderiales</taxon>
        <taxon>Sphaerotilaceae</taxon>
        <taxon>Piscinibacter</taxon>
    </lineage>
</organism>
<evidence type="ECO:0000313" key="2">
    <source>
        <dbReference type="Proteomes" id="UP000321832"/>
    </source>
</evidence>